<dbReference type="EC" id="5.4.99.25" evidence="3"/>
<comment type="catalytic activity">
    <reaction evidence="1">
        <text>a uridine in mRNA = a pseudouridine in mRNA</text>
        <dbReference type="Rhea" id="RHEA:56644"/>
        <dbReference type="Rhea" id="RHEA-COMP:14658"/>
        <dbReference type="Rhea" id="RHEA-COMP:14659"/>
        <dbReference type="ChEBI" id="CHEBI:65314"/>
        <dbReference type="ChEBI" id="CHEBI:65315"/>
    </reaction>
</comment>
<dbReference type="GO" id="GO:1990481">
    <property type="term" value="P:mRNA pseudouridine synthesis"/>
    <property type="evidence" value="ECO:0007669"/>
    <property type="project" value="TreeGrafter"/>
</dbReference>
<organism evidence="8 9">
    <name type="scientific">Orbilia brochopaga</name>
    <dbReference type="NCBI Taxonomy" id="3140254"/>
    <lineage>
        <taxon>Eukaryota</taxon>
        <taxon>Fungi</taxon>
        <taxon>Dikarya</taxon>
        <taxon>Ascomycota</taxon>
        <taxon>Pezizomycotina</taxon>
        <taxon>Orbiliomycetes</taxon>
        <taxon>Orbiliales</taxon>
        <taxon>Orbiliaceae</taxon>
        <taxon>Orbilia</taxon>
    </lineage>
</organism>
<proteinExistence type="inferred from homology"/>
<dbReference type="PANTHER" id="PTHR13767:SF2">
    <property type="entry name" value="PSEUDOURIDYLATE SYNTHASE TRUB1"/>
    <property type="match status" value="1"/>
</dbReference>
<dbReference type="GO" id="GO:0006400">
    <property type="term" value="P:tRNA modification"/>
    <property type="evidence" value="ECO:0007669"/>
    <property type="project" value="TreeGrafter"/>
</dbReference>
<dbReference type="GO" id="GO:0005634">
    <property type="term" value="C:nucleus"/>
    <property type="evidence" value="ECO:0007669"/>
    <property type="project" value="TreeGrafter"/>
</dbReference>
<sequence length="413" mass="46338">MSLKRMTMDGIMAVNKPQGRTSAQIIQRLQRIFNASPVFEEHLKIQKLHLERMDEKQSYIRHKRKRGKRDMEVKIGHGGTLDPMATGVLIVGIGRGTKSLSQFLGCTKEYEAVAIFGASTDTYDREGKITMRKPYGHITREAVEGVLDQFRGDIKQRPPMFSALNLNGKRLYEYAREGIPIPVEIKKRDCHISELEITNFEAGDSGHSWEYPVLEATELERTTAEAYQTMGFDGASGISVDRSIVTDEEVAAEQKKIAEAKERRHKKKLRAKYKSQDEKQGVPESADQQKQGAEGAEREAAAVEGNEDGKEEAKEEAKEEEPAPPPPQPVYHEGGKPPVVHLRMTVSGGTYVRSIVNDIGAALGSAATLVALKRSRQGDYRLGENVIEWEKFENDSTEWEEPVRKALEESDDW</sequence>
<feature type="region of interest" description="Disordered" evidence="6">
    <location>
        <begin position="258"/>
        <end position="338"/>
    </location>
</feature>
<evidence type="ECO:0000313" key="9">
    <source>
        <dbReference type="Proteomes" id="UP001375240"/>
    </source>
</evidence>
<gene>
    <name evidence="8" type="ORF">TWF696_000821</name>
</gene>
<evidence type="ECO:0000256" key="1">
    <source>
        <dbReference type="ARBA" id="ARBA00001166"/>
    </source>
</evidence>
<comment type="similarity">
    <text evidence="2">Belongs to the pseudouridine synthase TruB family.</text>
</comment>
<evidence type="ECO:0000256" key="2">
    <source>
        <dbReference type="ARBA" id="ARBA00008999"/>
    </source>
</evidence>
<dbReference type="InterPro" id="IPR014780">
    <property type="entry name" value="tRNA_psdUridine_synth_TruB"/>
</dbReference>
<feature type="domain" description="Pseudouridine synthase II N-terminal" evidence="7">
    <location>
        <begin position="73"/>
        <end position="202"/>
    </location>
</feature>
<keyword evidence="4" id="KW-0819">tRNA processing</keyword>
<keyword evidence="9" id="KW-1185">Reference proteome</keyword>
<evidence type="ECO:0000256" key="3">
    <source>
        <dbReference type="ARBA" id="ARBA00012787"/>
    </source>
</evidence>
<dbReference type="Pfam" id="PF01509">
    <property type="entry name" value="TruB_N"/>
    <property type="match status" value="1"/>
</dbReference>
<dbReference type="Proteomes" id="UP001375240">
    <property type="component" value="Unassembled WGS sequence"/>
</dbReference>
<dbReference type="EMBL" id="JAVHNQ010000001">
    <property type="protein sequence ID" value="KAK6359678.1"/>
    <property type="molecule type" value="Genomic_DNA"/>
</dbReference>
<dbReference type="SUPFAM" id="SSF55120">
    <property type="entry name" value="Pseudouridine synthase"/>
    <property type="match status" value="1"/>
</dbReference>
<dbReference type="PANTHER" id="PTHR13767">
    <property type="entry name" value="TRNA-PSEUDOURIDINE SYNTHASE"/>
    <property type="match status" value="1"/>
</dbReference>
<feature type="compositionally biased region" description="Basic and acidic residues" evidence="6">
    <location>
        <begin position="295"/>
        <end position="321"/>
    </location>
</feature>
<evidence type="ECO:0000313" key="8">
    <source>
        <dbReference type="EMBL" id="KAK6359678.1"/>
    </source>
</evidence>
<dbReference type="Gene3D" id="3.30.2350.10">
    <property type="entry name" value="Pseudouridine synthase"/>
    <property type="match status" value="1"/>
</dbReference>
<evidence type="ECO:0000256" key="5">
    <source>
        <dbReference type="ARBA" id="ARBA00023235"/>
    </source>
</evidence>
<dbReference type="GO" id="GO:0160148">
    <property type="term" value="F:tRNA pseudouridine(55) synthase activity"/>
    <property type="evidence" value="ECO:0007669"/>
    <property type="project" value="UniProtKB-EC"/>
</dbReference>
<accession>A0AAV9VCY8</accession>
<dbReference type="InterPro" id="IPR020103">
    <property type="entry name" value="PsdUridine_synth_cat_dom_sf"/>
</dbReference>
<dbReference type="HAMAP" id="MF_01080">
    <property type="entry name" value="TruB_bact"/>
    <property type="match status" value="1"/>
</dbReference>
<keyword evidence="5" id="KW-0413">Isomerase</keyword>
<dbReference type="InterPro" id="IPR002501">
    <property type="entry name" value="PsdUridine_synth_N"/>
</dbReference>
<dbReference type="AlphaFoldDB" id="A0AAV9VCY8"/>
<evidence type="ECO:0000256" key="4">
    <source>
        <dbReference type="ARBA" id="ARBA00022694"/>
    </source>
</evidence>
<name>A0AAV9VCY8_9PEZI</name>
<evidence type="ECO:0000259" key="7">
    <source>
        <dbReference type="Pfam" id="PF01509"/>
    </source>
</evidence>
<reference evidence="8 9" key="1">
    <citation type="submission" date="2019-10" db="EMBL/GenBank/DDBJ databases">
        <authorList>
            <person name="Palmer J.M."/>
        </authorList>
    </citation>
    <scope>NUCLEOTIDE SEQUENCE [LARGE SCALE GENOMIC DNA]</scope>
    <source>
        <strain evidence="8 9">TWF696</strain>
    </source>
</reference>
<evidence type="ECO:0000256" key="6">
    <source>
        <dbReference type="SAM" id="MobiDB-lite"/>
    </source>
</evidence>
<protein>
    <recommendedName>
        <fullName evidence="3">tRNA pseudouridine(55) synthase</fullName>
        <ecNumber evidence="3">5.4.99.25</ecNumber>
    </recommendedName>
</protein>
<comment type="caution">
    <text evidence="8">The sequence shown here is derived from an EMBL/GenBank/DDBJ whole genome shotgun (WGS) entry which is preliminary data.</text>
</comment>
<dbReference type="GO" id="GO:0003723">
    <property type="term" value="F:RNA binding"/>
    <property type="evidence" value="ECO:0007669"/>
    <property type="project" value="InterPro"/>
</dbReference>
<feature type="compositionally biased region" description="Basic residues" evidence="6">
    <location>
        <begin position="263"/>
        <end position="273"/>
    </location>
</feature>